<dbReference type="GeneID" id="81620502"/>
<evidence type="ECO:0000313" key="2">
    <source>
        <dbReference type="EMBL" id="KAJ5495533.1"/>
    </source>
</evidence>
<dbReference type="AlphaFoldDB" id="A0A9X0C2D7"/>
<gene>
    <name evidence="2" type="ORF">N7539_000649</name>
</gene>
<accession>A0A9X0C2D7</accession>
<dbReference type="RefSeq" id="XP_056794546.1">
    <property type="nucleotide sequence ID" value="XM_056930253.1"/>
</dbReference>
<dbReference type="EMBL" id="JAPWDQ010000001">
    <property type="protein sequence ID" value="KAJ5495533.1"/>
    <property type="molecule type" value="Genomic_DNA"/>
</dbReference>
<keyword evidence="3" id="KW-1185">Reference proteome</keyword>
<evidence type="ECO:0000313" key="3">
    <source>
        <dbReference type="Proteomes" id="UP001148312"/>
    </source>
</evidence>
<sequence>MSRLRAQDCKYVENIIPDIVYYAKSKLLNAEGGNNLAAEEKAARKNKRSAHVTHTHRAVPSRIESSSNSTR</sequence>
<reference evidence="2" key="1">
    <citation type="submission" date="2022-12" db="EMBL/GenBank/DDBJ databases">
        <authorList>
            <person name="Petersen C."/>
        </authorList>
    </citation>
    <scope>NUCLEOTIDE SEQUENCE</scope>
    <source>
        <strain evidence="2">IBT 30728</strain>
    </source>
</reference>
<feature type="compositionally biased region" description="Basic residues" evidence="1">
    <location>
        <begin position="44"/>
        <end position="59"/>
    </location>
</feature>
<comment type="caution">
    <text evidence="2">The sequence shown here is derived from an EMBL/GenBank/DDBJ whole genome shotgun (WGS) entry which is preliminary data.</text>
</comment>
<protein>
    <submittedName>
        <fullName evidence="2">Uncharacterized protein</fullName>
    </submittedName>
</protein>
<feature type="region of interest" description="Disordered" evidence="1">
    <location>
        <begin position="39"/>
        <end position="71"/>
    </location>
</feature>
<reference evidence="2" key="2">
    <citation type="journal article" date="2023" name="IMA Fungus">
        <title>Comparative genomic study of the Penicillium genus elucidates a diverse pangenome and 15 lateral gene transfer events.</title>
        <authorList>
            <person name="Petersen C."/>
            <person name="Sorensen T."/>
            <person name="Nielsen M.R."/>
            <person name="Sondergaard T.E."/>
            <person name="Sorensen J.L."/>
            <person name="Fitzpatrick D.A."/>
            <person name="Frisvad J.C."/>
            <person name="Nielsen K.L."/>
        </authorList>
    </citation>
    <scope>NUCLEOTIDE SEQUENCE</scope>
    <source>
        <strain evidence="2">IBT 30728</strain>
    </source>
</reference>
<evidence type="ECO:0000256" key="1">
    <source>
        <dbReference type="SAM" id="MobiDB-lite"/>
    </source>
</evidence>
<proteinExistence type="predicted"/>
<organism evidence="2 3">
    <name type="scientific">Penicillium diatomitis</name>
    <dbReference type="NCBI Taxonomy" id="2819901"/>
    <lineage>
        <taxon>Eukaryota</taxon>
        <taxon>Fungi</taxon>
        <taxon>Dikarya</taxon>
        <taxon>Ascomycota</taxon>
        <taxon>Pezizomycotina</taxon>
        <taxon>Eurotiomycetes</taxon>
        <taxon>Eurotiomycetidae</taxon>
        <taxon>Eurotiales</taxon>
        <taxon>Aspergillaceae</taxon>
        <taxon>Penicillium</taxon>
    </lineage>
</organism>
<name>A0A9X0C2D7_9EURO</name>
<dbReference type="Proteomes" id="UP001148312">
    <property type="component" value="Unassembled WGS sequence"/>
</dbReference>